<dbReference type="AlphaFoldDB" id="A0A254NBH7"/>
<keyword evidence="13 14" id="KW-0472">Membrane</keyword>
<dbReference type="EMBL" id="NISI01000001">
    <property type="protein sequence ID" value="OWR04974.1"/>
    <property type="molecule type" value="Genomic_DNA"/>
</dbReference>
<evidence type="ECO:0000256" key="14">
    <source>
        <dbReference type="RuleBase" id="RU364088"/>
    </source>
</evidence>
<keyword evidence="12 14" id="KW-0902">Two-component regulatory system</keyword>
<evidence type="ECO:0000256" key="3">
    <source>
        <dbReference type="ARBA" id="ARBA00022475"/>
    </source>
</evidence>
<feature type="domain" description="Histidine kinase" evidence="15">
    <location>
        <begin position="232"/>
        <end position="446"/>
    </location>
</feature>
<dbReference type="InterPro" id="IPR036097">
    <property type="entry name" value="HisK_dim/P_sf"/>
</dbReference>
<dbReference type="Gene3D" id="1.10.287.130">
    <property type="match status" value="1"/>
</dbReference>
<dbReference type="InterPro" id="IPR003661">
    <property type="entry name" value="HisK_dim/P_dom"/>
</dbReference>
<dbReference type="EC" id="2.7.13.3" evidence="14"/>
<evidence type="ECO:0000256" key="13">
    <source>
        <dbReference type="ARBA" id="ARBA00023136"/>
    </source>
</evidence>
<dbReference type="CDD" id="cd00082">
    <property type="entry name" value="HisKA"/>
    <property type="match status" value="1"/>
</dbReference>
<evidence type="ECO:0000256" key="12">
    <source>
        <dbReference type="ARBA" id="ARBA00023012"/>
    </source>
</evidence>
<dbReference type="InterPro" id="IPR005467">
    <property type="entry name" value="His_kinase_dom"/>
</dbReference>
<dbReference type="GO" id="GO:0000155">
    <property type="term" value="F:phosphorelay sensor kinase activity"/>
    <property type="evidence" value="ECO:0007669"/>
    <property type="project" value="InterPro"/>
</dbReference>
<dbReference type="InterPro" id="IPR004358">
    <property type="entry name" value="Sig_transdc_His_kin-like_C"/>
</dbReference>
<evidence type="ECO:0000256" key="10">
    <source>
        <dbReference type="ARBA" id="ARBA00022840"/>
    </source>
</evidence>
<dbReference type="RefSeq" id="WP_088481188.1">
    <property type="nucleotide sequence ID" value="NZ_NISI01000001.1"/>
</dbReference>
<dbReference type="SUPFAM" id="SSF55874">
    <property type="entry name" value="ATPase domain of HSP90 chaperone/DNA topoisomerase II/histidine kinase"/>
    <property type="match status" value="1"/>
</dbReference>
<keyword evidence="7 14" id="KW-0812">Transmembrane</keyword>
<dbReference type="InterPro" id="IPR036890">
    <property type="entry name" value="HATPase_C_sf"/>
</dbReference>
<keyword evidence="18" id="KW-1185">Reference proteome</keyword>
<name>A0A254NBH7_9BURK</name>
<keyword evidence="8 14" id="KW-0547">Nucleotide-binding</keyword>
<comment type="function">
    <text evidence="14">Member of a two-component regulatory system.</text>
</comment>
<dbReference type="PROSITE" id="PS50109">
    <property type="entry name" value="HIS_KIN"/>
    <property type="match status" value="1"/>
</dbReference>
<proteinExistence type="predicted"/>
<dbReference type="CDD" id="cd00075">
    <property type="entry name" value="HATPase"/>
    <property type="match status" value="1"/>
</dbReference>
<dbReference type="InterPro" id="IPR003594">
    <property type="entry name" value="HATPase_dom"/>
</dbReference>
<dbReference type="InterPro" id="IPR050428">
    <property type="entry name" value="TCS_sensor_his_kinase"/>
</dbReference>
<keyword evidence="6 14" id="KW-0808">Transferase</keyword>
<keyword evidence="10 14" id="KW-0067">ATP-binding</keyword>
<dbReference type="GO" id="GO:0005886">
    <property type="term" value="C:plasma membrane"/>
    <property type="evidence" value="ECO:0007669"/>
    <property type="project" value="UniProtKB-SubCell"/>
</dbReference>
<organism evidence="17 18">
    <name type="scientific">Roseateles puraquae</name>
    <dbReference type="NCBI Taxonomy" id="431059"/>
    <lineage>
        <taxon>Bacteria</taxon>
        <taxon>Pseudomonadati</taxon>
        <taxon>Pseudomonadota</taxon>
        <taxon>Betaproteobacteria</taxon>
        <taxon>Burkholderiales</taxon>
        <taxon>Sphaerotilaceae</taxon>
        <taxon>Roseateles</taxon>
    </lineage>
</organism>
<keyword evidence="5" id="KW-0597">Phosphoprotein</keyword>
<dbReference type="GO" id="GO:0005524">
    <property type="term" value="F:ATP binding"/>
    <property type="evidence" value="ECO:0007669"/>
    <property type="project" value="UniProtKB-KW"/>
</dbReference>
<dbReference type="Pfam" id="PF02518">
    <property type="entry name" value="HATPase_c"/>
    <property type="match status" value="1"/>
</dbReference>
<comment type="caution">
    <text evidence="17">The sequence shown here is derived from an EMBL/GenBank/DDBJ whole genome shotgun (WGS) entry which is preliminary data.</text>
</comment>
<evidence type="ECO:0000256" key="6">
    <source>
        <dbReference type="ARBA" id="ARBA00022679"/>
    </source>
</evidence>
<dbReference type="Gene3D" id="6.10.340.10">
    <property type="match status" value="1"/>
</dbReference>
<evidence type="ECO:0000259" key="16">
    <source>
        <dbReference type="PROSITE" id="PS50885"/>
    </source>
</evidence>
<reference evidence="17 18" key="1">
    <citation type="journal article" date="2007" name="Int. J. Syst. Evol. Microbiol.">
        <title>Description of Pelomonas aquatica sp. nov. and Pelomonas puraquae sp. nov., isolated from industrial and haemodialysis water.</title>
        <authorList>
            <person name="Gomila M."/>
            <person name="Bowien B."/>
            <person name="Falsen E."/>
            <person name="Moore E.R."/>
            <person name="Lalucat J."/>
        </authorList>
    </citation>
    <scope>NUCLEOTIDE SEQUENCE [LARGE SCALE GENOMIC DNA]</scope>
    <source>
        <strain evidence="17 18">CCUG 52769</strain>
    </source>
</reference>
<evidence type="ECO:0000256" key="8">
    <source>
        <dbReference type="ARBA" id="ARBA00022741"/>
    </source>
</evidence>
<evidence type="ECO:0000256" key="4">
    <source>
        <dbReference type="ARBA" id="ARBA00022519"/>
    </source>
</evidence>
<dbReference type="PROSITE" id="PS50885">
    <property type="entry name" value="HAMP"/>
    <property type="match status" value="1"/>
</dbReference>
<keyword evidence="3 14" id="KW-1003">Cell membrane</keyword>
<evidence type="ECO:0000259" key="15">
    <source>
        <dbReference type="PROSITE" id="PS50109"/>
    </source>
</evidence>
<evidence type="ECO:0000256" key="9">
    <source>
        <dbReference type="ARBA" id="ARBA00022777"/>
    </source>
</evidence>
<feature type="domain" description="HAMP" evidence="16">
    <location>
        <begin position="171"/>
        <end position="224"/>
    </location>
</feature>
<keyword evidence="4 14" id="KW-0997">Cell inner membrane</keyword>
<keyword evidence="11 14" id="KW-1133">Transmembrane helix</keyword>
<evidence type="ECO:0000256" key="7">
    <source>
        <dbReference type="ARBA" id="ARBA00022692"/>
    </source>
</evidence>
<evidence type="ECO:0000313" key="17">
    <source>
        <dbReference type="EMBL" id="OWR04974.1"/>
    </source>
</evidence>
<feature type="transmembrane region" description="Helical" evidence="14">
    <location>
        <begin position="147"/>
        <end position="170"/>
    </location>
</feature>
<evidence type="ECO:0000256" key="1">
    <source>
        <dbReference type="ARBA" id="ARBA00000085"/>
    </source>
</evidence>
<dbReference type="Gene3D" id="3.30.565.10">
    <property type="entry name" value="Histidine kinase-like ATPase, C-terminal domain"/>
    <property type="match status" value="1"/>
</dbReference>
<dbReference type="InterPro" id="IPR006290">
    <property type="entry name" value="CztS_silS_copS"/>
</dbReference>
<dbReference type="Proteomes" id="UP000197446">
    <property type="component" value="Unassembled WGS sequence"/>
</dbReference>
<protein>
    <recommendedName>
        <fullName evidence="14">Sensor protein</fullName>
        <ecNumber evidence="14">2.7.13.3</ecNumber>
    </recommendedName>
</protein>
<dbReference type="SMART" id="SM00304">
    <property type="entry name" value="HAMP"/>
    <property type="match status" value="1"/>
</dbReference>
<dbReference type="PANTHER" id="PTHR45436">
    <property type="entry name" value="SENSOR HISTIDINE KINASE YKOH"/>
    <property type="match status" value="1"/>
</dbReference>
<dbReference type="SMART" id="SM00388">
    <property type="entry name" value="HisKA"/>
    <property type="match status" value="1"/>
</dbReference>
<dbReference type="InterPro" id="IPR003660">
    <property type="entry name" value="HAMP_dom"/>
</dbReference>
<feature type="transmembrane region" description="Helical" evidence="14">
    <location>
        <begin position="20"/>
        <end position="44"/>
    </location>
</feature>
<dbReference type="PRINTS" id="PR00344">
    <property type="entry name" value="BCTRLSENSOR"/>
</dbReference>
<evidence type="ECO:0000313" key="18">
    <source>
        <dbReference type="Proteomes" id="UP000197446"/>
    </source>
</evidence>
<dbReference type="SUPFAM" id="SSF47384">
    <property type="entry name" value="Homodimeric domain of signal transducing histidine kinase"/>
    <property type="match status" value="1"/>
</dbReference>
<dbReference type="SMART" id="SM00387">
    <property type="entry name" value="HATPase_c"/>
    <property type="match status" value="1"/>
</dbReference>
<sequence length="463" mass="50457">MNVSSIQAPSLRARLSRQFALQTMVGLSLVCGAVYLVISLTLSARQDDTLVKKRIAVQRLLKEGQEVHDIPGIKHLMSDFLAGHDDLSLVVRQENRAAVFEKDDPKRPDSMSKRLSFPVQLPTELGGAGQAELIYDVSKDESLLSRLWWTLLTASILGTFAVSATGFVLVKRGLAPLNALARRTSELDASRLDQRLDAAGQPEEVQSLLLQFNALLDRLQVAYQQMGAFNADVAHELNNPLSILIGSCEVALRRPRSAAELHDTLSSNLEELRRIATIVADMLFLSSAERGTPARRSFPMSIADLAAEVADFHEFVLEEAELRVEVRGDARAAVDAGLVRRAMSNLLSNASRYATRGSLIEVRIARVDPRHVSIGVHNQGPVIPAEHLPRLFDRFYRVDPSRTNADRNHGLGLSIVAAIARMHGGTAIAESTDQGTYIRFTLEDPGASDAKAVAAPAASGRPS</sequence>
<dbReference type="Pfam" id="PF00512">
    <property type="entry name" value="HisKA"/>
    <property type="match status" value="1"/>
</dbReference>
<evidence type="ECO:0000256" key="2">
    <source>
        <dbReference type="ARBA" id="ARBA00004533"/>
    </source>
</evidence>
<evidence type="ECO:0000256" key="5">
    <source>
        <dbReference type="ARBA" id="ARBA00022553"/>
    </source>
</evidence>
<keyword evidence="9 14" id="KW-0418">Kinase</keyword>
<comment type="catalytic activity">
    <reaction evidence="1 14">
        <text>ATP + protein L-histidine = ADP + protein N-phospho-L-histidine.</text>
        <dbReference type="EC" id="2.7.13.3"/>
    </reaction>
</comment>
<accession>A0A254NBH7</accession>
<dbReference type="PANTHER" id="PTHR45436:SF9">
    <property type="entry name" value="SENSOR PROTEIN"/>
    <property type="match status" value="1"/>
</dbReference>
<evidence type="ECO:0000256" key="11">
    <source>
        <dbReference type="ARBA" id="ARBA00022989"/>
    </source>
</evidence>
<gene>
    <name evidence="17" type="ORF">CDO81_00325</name>
</gene>
<comment type="subcellular location">
    <subcellularLocation>
        <location evidence="2 14">Cell inner membrane</location>
    </subcellularLocation>
</comment>
<dbReference type="OrthoDB" id="9786919at2"/>
<dbReference type="NCBIfam" id="TIGR01386">
    <property type="entry name" value="cztS_silS_copS"/>
    <property type="match status" value="1"/>
</dbReference>